<gene>
    <name evidence="2" type="ORF">KASA_0J02497G</name>
</gene>
<dbReference type="EMBL" id="FXLY01000009">
    <property type="protein sequence ID" value="SMN21909.1"/>
    <property type="molecule type" value="Genomic_DNA"/>
</dbReference>
<dbReference type="STRING" id="1789683.A0A1X7R8X4"/>
<protein>
    <submittedName>
        <fullName evidence="2">Similar to Saccharomyces cerevisiae YDR073W SNF11 Subunit of the SWI/SNF chromatin remodeling complex involved in transcriptional regulation</fullName>
    </submittedName>
</protein>
<dbReference type="AlphaFoldDB" id="A0A1X7R8X4"/>
<feature type="compositionally biased region" description="Polar residues" evidence="1">
    <location>
        <begin position="1"/>
        <end position="16"/>
    </location>
</feature>
<dbReference type="OrthoDB" id="4067384at2759"/>
<keyword evidence="3" id="KW-1185">Reference proteome</keyword>
<name>A0A1X7R8X4_9SACH</name>
<reference evidence="2 3" key="1">
    <citation type="submission" date="2017-04" db="EMBL/GenBank/DDBJ databases">
        <authorList>
            <person name="Afonso C.L."/>
            <person name="Miller P.J."/>
            <person name="Scott M.A."/>
            <person name="Spackman E."/>
            <person name="Goraichik I."/>
            <person name="Dimitrov K.M."/>
            <person name="Suarez D.L."/>
            <person name="Swayne D.E."/>
        </authorList>
    </citation>
    <scope>NUCLEOTIDE SEQUENCE [LARGE SCALE GENOMIC DNA]</scope>
</reference>
<evidence type="ECO:0000313" key="2">
    <source>
        <dbReference type="EMBL" id="SMN21909.1"/>
    </source>
</evidence>
<proteinExistence type="predicted"/>
<dbReference type="Proteomes" id="UP000196158">
    <property type="component" value="Unassembled WGS sequence"/>
</dbReference>
<accession>A0A1X7R8X4</accession>
<feature type="compositionally biased region" description="Low complexity" evidence="1">
    <location>
        <begin position="17"/>
        <end position="30"/>
    </location>
</feature>
<evidence type="ECO:0000313" key="3">
    <source>
        <dbReference type="Proteomes" id="UP000196158"/>
    </source>
</evidence>
<feature type="region of interest" description="Disordered" evidence="1">
    <location>
        <begin position="1"/>
        <end position="33"/>
    </location>
</feature>
<organism evidence="2 3">
    <name type="scientific">Maudiozyma saulgeensis</name>
    <dbReference type="NCBI Taxonomy" id="1789683"/>
    <lineage>
        <taxon>Eukaryota</taxon>
        <taxon>Fungi</taxon>
        <taxon>Dikarya</taxon>
        <taxon>Ascomycota</taxon>
        <taxon>Saccharomycotina</taxon>
        <taxon>Saccharomycetes</taxon>
        <taxon>Saccharomycetales</taxon>
        <taxon>Saccharomycetaceae</taxon>
        <taxon>Maudiozyma</taxon>
    </lineage>
</organism>
<evidence type="ECO:0000256" key="1">
    <source>
        <dbReference type="SAM" id="MobiDB-lite"/>
    </source>
</evidence>
<sequence length="153" mass="17400">MSSIITPGVTNSGVPQNNTTNNNNNNNNNNDVLQMDPNQIISVDEQIQYKIQLLLHINSVLLARVIHMTNPFFKDKKIEPNSPSVLPENIQLLVSQNLKRVHANLQCISQINQGYIRSKPVISDPPMIPQQPQQSNDILAKLYLLMSRVFEFW</sequence>